<dbReference type="AlphaFoldDB" id="A0A0F9L7V6"/>
<proteinExistence type="predicted"/>
<gene>
    <name evidence="1" type="ORF">LCGC14_1247090</name>
</gene>
<protein>
    <submittedName>
        <fullName evidence="1">Uncharacterized protein</fullName>
    </submittedName>
</protein>
<evidence type="ECO:0000313" key="1">
    <source>
        <dbReference type="EMBL" id="KKM89593.1"/>
    </source>
</evidence>
<reference evidence="1" key="1">
    <citation type="journal article" date="2015" name="Nature">
        <title>Complex archaea that bridge the gap between prokaryotes and eukaryotes.</title>
        <authorList>
            <person name="Spang A."/>
            <person name="Saw J.H."/>
            <person name="Jorgensen S.L."/>
            <person name="Zaremba-Niedzwiedzka K."/>
            <person name="Martijn J."/>
            <person name="Lind A.E."/>
            <person name="van Eijk R."/>
            <person name="Schleper C."/>
            <person name="Guy L."/>
            <person name="Ettema T.J."/>
        </authorList>
    </citation>
    <scope>NUCLEOTIDE SEQUENCE</scope>
</reference>
<name>A0A0F9L7V6_9ZZZZ</name>
<comment type="caution">
    <text evidence="1">The sequence shown here is derived from an EMBL/GenBank/DDBJ whole genome shotgun (WGS) entry which is preliminary data.</text>
</comment>
<sequence>MKKQKTWVRRYLTVPQQHQLKIAKRTLEMSDVGASIMGGMTKVEARRVIQDLTGRKPK</sequence>
<dbReference type="EMBL" id="LAZR01006796">
    <property type="protein sequence ID" value="KKM89593.1"/>
    <property type="molecule type" value="Genomic_DNA"/>
</dbReference>
<organism evidence="1">
    <name type="scientific">marine sediment metagenome</name>
    <dbReference type="NCBI Taxonomy" id="412755"/>
    <lineage>
        <taxon>unclassified sequences</taxon>
        <taxon>metagenomes</taxon>
        <taxon>ecological metagenomes</taxon>
    </lineage>
</organism>
<accession>A0A0F9L7V6</accession>